<dbReference type="PANTHER" id="PTHR43102">
    <property type="entry name" value="SLR1143 PROTEIN"/>
    <property type="match status" value="1"/>
</dbReference>
<organism evidence="2 3">
    <name type="scientific">Hymenobacter aranciens</name>
    <dbReference type="NCBI Taxonomy" id="3063996"/>
    <lineage>
        <taxon>Bacteria</taxon>
        <taxon>Pseudomonadati</taxon>
        <taxon>Bacteroidota</taxon>
        <taxon>Cytophagia</taxon>
        <taxon>Cytophagales</taxon>
        <taxon>Hymenobacteraceae</taxon>
        <taxon>Hymenobacter</taxon>
    </lineage>
</organism>
<dbReference type="PANTHER" id="PTHR43102:SF2">
    <property type="entry name" value="GAF DOMAIN-CONTAINING PROTEIN"/>
    <property type="match status" value="1"/>
</dbReference>
<dbReference type="EMBL" id="JAUQSY010000012">
    <property type="protein sequence ID" value="MDO7876602.1"/>
    <property type="molecule type" value="Genomic_DNA"/>
</dbReference>
<keyword evidence="3" id="KW-1185">Reference proteome</keyword>
<reference evidence="2" key="1">
    <citation type="submission" date="2023-07" db="EMBL/GenBank/DDBJ databases">
        <authorList>
            <person name="Kim M.K."/>
        </authorList>
    </citation>
    <scope>NUCLEOTIDE SEQUENCE</scope>
    <source>
        <strain evidence="2">ASUV-10-1</strain>
    </source>
</reference>
<sequence length="235" mass="25887">MDPALLPANDTERLHTLAKFQLLDARSERILDEVVTIAARLFRVSNAMLSIIEENTVLLKAPYNLPMRIERIPRHQSLCAATILEEGPVVFEDLQVKSSPLIDTSLIAELGLHFYAGQNLRSMEGHNLGSLCILDGPPRQFSPAERTLLTHLGGVVMALLELRRVLGLTADSSFKLWQPIYDIIGTLLRRLENVADLAATLDAPGPYSLPDHLARDASGLAHIVEIHVRAAVARV</sequence>
<name>A0ABT9BEE3_9BACT</name>
<dbReference type="Pfam" id="PF01590">
    <property type="entry name" value="GAF"/>
    <property type="match status" value="1"/>
</dbReference>
<dbReference type="SUPFAM" id="SSF55781">
    <property type="entry name" value="GAF domain-like"/>
    <property type="match status" value="1"/>
</dbReference>
<dbReference type="InterPro" id="IPR029016">
    <property type="entry name" value="GAF-like_dom_sf"/>
</dbReference>
<evidence type="ECO:0000313" key="2">
    <source>
        <dbReference type="EMBL" id="MDO7876602.1"/>
    </source>
</evidence>
<dbReference type="Gene3D" id="3.30.450.40">
    <property type="match status" value="1"/>
</dbReference>
<dbReference type="RefSeq" id="WP_305007973.1">
    <property type="nucleotide sequence ID" value="NZ_JAUQSY010000012.1"/>
</dbReference>
<protein>
    <submittedName>
        <fullName evidence="2">GAF domain-containing protein</fullName>
    </submittedName>
</protein>
<accession>A0ABT9BEE3</accession>
<dbReference type="InterPro" id="IPR003018">
    <property type="entry name" value="GAF"/>
</dbReference>
<comment type="caution">
    <text evidence="2">The sequence shown here is derived from an EMBL/GenBank/DDBJ whole genome shotgun (WGS) entry which is preliminary data.</text>
</comment>
<gene>
    <name evidence="2" type="ORF">Q5H93_17790</name>
</gene>
<evidence type="ECO:0000313" key="3">
    <source>
        <dbReference type="Proteomes" id="UP001176429"/>
    </source>
</evidence>
<dbReference type="Proteomes" id="UP001176429">
    <property type="component" value="Unassembled WGS sequence"/>
</dbReference>
<proteinExistence type="predicted"/>
<feature type="domain" description="GAF" evidence="1">
    <location>
        <begin position="28"/>
        <end position="156"/>
    </location>
</feature>
<evidence type="ECO:0000259" key="1">
    <source>
        <dbReference type="Pfam" id="PF01590"/>
    </source>
</evidence>